<dbReference type="OrthoDB" id="9803035at2"/>
<dbReference type="EMBL" id="LT906462">
    <property type="protein sequence ID" value="SNV68044.1"/>
    <property type="molecule type" value="Genomic_DNA"/>
</dbReference>
<dbReference type="RefSeq" id="WP_095088017.1">
    <property type="nucleotide sequence ID" value="NZ_BMDM01000005.1"/>
</dbReference>
<keyword evidence="5 7" id="KW-0443">Lipid metabolism</keyword>
<keyword evidence="4 7" id="KW-0808">Transferase</keyword>
<organism evidence="9 10">
    <name type="scientific">Mammaliicoccus stepanovicii</name>
    <dbReference type="NCBI Taxonomy" id="643214"/>
    <lineage>
        <taxon>Bacteria</taxon>
        <taxon>Bacillati</taxon>
        <taxon>Bacillota</taxon>
        <taxon>Bacilli</taxon>
        <taxon>Bacillales</taxon>
        <taxon>Staphylococcaceae</taxon>
        <taxon>Mammaliicoccus</taxon>
    </lineage>
</organism>
<evidence type="ECO:0000256" key="6">
    <source>
        <dbReference type="ARBA" id="ARBA00023315"/>
    </source>
</evidence>
<dbReference type="GO" id="GO:0006654">
    <property type="term" value="P:phosphatidic acid biosynthetic process"/>
    <property type="evidence" value="ECO:0007669"/>
    <property type="project" value="TreeGrafter"/>
</dbReference>
<reference evidence="9 10" key="1">
    <citation type="submission" date="2017-06" db="EMBL/GenBank/DDBJ databases">
        <authorList>
            <consortium name="Pathogen Informatics"/>
        </authorList>
    </citation>
    <scope>NUCLEOTIDE SEQUENCE [LARGE SCALE GENOMIC DNA]</scope>
    <source>
        <strain evidence="9 10">NCTC13839</strain>
    </source>
</reference>
<proteinExistence type="inferred from homology"/>
<gene>
    <name evidence="9" type="primary">plsC_2</name>
    <name evidence="9" type="ORF">SAMEA4384403_01350</name>
</gene>
<dbReference type="SMART" id="SM00563">
    <property type="entry name" value="PlsC"/>
    <property type="match status" value="1"/>
</dbReference>
<keyword evidence="6 7" id="KW-0012">Acyltransferase</keyword>
<dbReference type="KEGG" id="sste:SAMEA4384403_1350"/>
<comment type="pathway">
    <text evidence="1">Lipid metabolism.</text>
</comment>
<evidence type="ECO:0000313" key="10">
    <source>
        <dbReference type="Proteomes" id="UP000242084"/>
    </source>
</evidence>
<dbReference type="GO" id="GO:0016020">
    <property type="term" value="C:membrane"/>
    <property type="evidence" value="ECO:0007669"/>
    <property type="project" value="InterPro"/>
</dbReference>
<dbReference type="CDD" id="cd07989">
    <property type="entry name" value="LPLAT_AGPAT-like"/>
    <property type="match status" value="1"/>
</dbReference>
<dbReference type="GO" id="GO:0003841">
    <property type="term" value="F:1-acylglycerol-3-phosphate O-acyltransferase activity"/>
    <property type="evidence" value="ECO:0007669"/>
    <property type="project" value="UniProtKB-UniRule"/>
</dbReference>
<dbReference type="PANTHER" id="PTHR10434">
    <property type="entry name" value="1-ACYL-SN-GLYCEROL-3-PHOSPHATE ACYLTRANSFERASE"/>
    <property type="match status" value="1"/>
</dbReference>
<evidence type="ECO:0000256" key="7">
    <source>
        <dbReference type="RuleBase" id="RU361267"/>
    </source>
</evidence>
<dbReference type="PANTHER" id="PTHR10434:SF64">
    <property type="entry name" value="1-ACYL-SN-GLYCEROL-3-PHOSPHATE ACYLTRANSFERASE-RELATED"/>
    <property type="match status" value="1"/>
</dbReference>
<dbReference type="Proteomes" id="UP000242084">
    <property type="component" value="Chromosome 1"/>
</dbReference>
<keyword evidence="3 7" id="KW-0444">Lipid biosynthesis</keyword>
<evidence type="ECO:0000259" key="8">
    <source>
        <dbReference type="SMART" id="SM00563"/>
    </source>
</evidence>
<dbReference type="InterPro" id="IPR002123">
    <property type="entry name" value="Plipid/glycerol_acylTrfase"/>
</dbReference>
<dbReference type="InterPro" id="IPR004552">
    <property type="entry name" value="AGP_acyltrans"/>
</dbReference>
<evidence type="ECO:0000256" key="3">
    <source>
        <dbReference type="ARBA" id="ARBA00022516"/>
    </source>
</evidence>
<evidence type="ECO:0000256" key="5">
    <source>
        <dbReference type="ARBA" id="ARBA00023098"/>
    </source>
</evidence>
<evidence type="ECO:0000256" key="1">
    <source>
        <dbReference type="ARBA" id="ARBA00005189"/>
    </source>
</evidence>
<dbReference type="SUPFAM" id="SSF69593">
    <property type="entry name" value="Glycerol-3-phosphate (1)-acyltransferase"/>
    <property type="match status" value="1"/>
</dbReference>
<protein>
    <recommendedName>
        <fullName evidence="7">1-acyl-sn-glycerol-3-phosphate acyltransferase</fullName>
        <ecNumber evidence="7">2.3.1.51</ecNumber>
    </recommendedName>
</protein>
<dbReference type="AlphaFoldDB" id="A0A239ZBH2"/>
<comment type="similarity">
    <text evidence="2 7">Belongs to the 1-acyl-sn-glycerol-3-phosphate acyltransferase family.</text>
</comment>
<feature type="domain" description="Phospholipid/glycerol acyltransferase" evidence="8">
    <location>
        <begin position="74"/>
        <end position="188"/>
    </location>
</feature>
<keyword evidence="7" id="KW-1208">Phospholipid metabolism</keyword>
<evidence type="ECO:0000256" key="4">
    <source>
        <dbReference type="ARBA" id="ARBA00022679"/>
    </source>
</evidence>
<evidence type="ECO:0000313" key="9">
    <source>
        <dbReference type="EMBL" id="SNV68044.1"/>
    </source>
</evidence>
<keyword evidence="10" id="KW-1185">Reference proteome</keyword>
<sequence length="249" mass="28282">MLRTARTISYILGYAAIVTTQLPKVKEKKQQFSDIRMQDKMVHLYADRWANKILNSVGANVHVSGNTEELNEPVLYISNHEGNFDIPVMIKHLPQPFGFISKKEVEQIPFLKGWMEEMNCIYLDRSSRRASLQMFKDGINKLNEQHSLLIFPEGSRSKGKGVQEFKAGSFKLAKSAKVKIVPVAICGTSNLMEAQNSKKMVPGDVYVHIHEPIEPSIFEDKTMQEVSQIVQEQINNTVQSLKENFNGKN</sequence>
<comment type="catalytic activity">
    <reaction evidence="7">
        <text>a 1-acyl-sn-glycero-3-phosphate + an acyl-CoA = a 1,2-diacyl-sn-glycero-3-phosphate + CoA</text>
        <dbReference type="Rhea" id="RHEA:19709"/>
        <dbReference type="ChEBI" id="CHEBI:57287"/>
        <dbReference type="ChEBI" id="CHEBI:57970"/>
        <dbReference type="ChEBI" id="CHEBI:58342"/>
        <dbReference type="ChEBI" id="CHEBI:58608"/>
        <dbReference type="EC" id="2.3.1.51"/>
    </reaction>
</comment>
<keyword evidence="7" id="KW-0594">Phospholipid biosynthesis</keyword>
<comment type="domain">
    <text evidence="7">The HXXXXD motif is essential for acyltransferase activity and may constitute the binding site for the phosphate moiety of the glycerol-3-phosphate.</text>
</comment>
<accession>A0A239ZBH2</accession>
<name>A0A239ZBH2_9STAP</name>
<dbReference type="EC" id="2.3.1.51" evidence="7"/>
<dbReference type="NCBIfam" id="TIGR00530">
    <property type="entry name" value="AGP_acyltrn"/>
    <property type="match status" value="1"/>
</dbReference>
<evidence type="ECO:0000256" key="2">
    <source>
        <dbReference type="ARBA" id="ARBA00008655"/>
    </source>
</evidence>
<dbReference type="Pfam" id="PF01553">
    <property type="entry name" value="Acyltransferase"/>
    <property type="match status" value="1"/>
</dbReference>